<reference evidence="3" key="2">
    <citation type="journal article" date="2017" name="Nat. Plants">
        <title>The Aegilops tauschii genome reveals multiple impacts of transposons.</title>
        <authorList>
            <person name="Zhao G."/>
            <person name="Zou C."/>
            <person name="Li K."/>
            <person name="Wang K."/>
            <person name="Li T."/>
            <person name="Gao L."/>
            <person name="Zhang X."/>
            <person name="Wang H."/>
            <person name="Yang Z."/>
            <person name="Liu X."/>
            <person name="Jiang W."/>
            <person name="Mao L."/>
            <person name="Kong X."/>
            <person name="Jiao Y."/>
            <person name="Jia J."/>
        </authorList>
    </citation>
    <scope>NUCLEOTIDE SEQUENCE [LARGE SCALE GENOMIC DNA]</scope>
    <source>
        <strain evidence="3">cv. AL8/78</strain>
    </source>
</reference>
<keyword evidence="1" id="KW-0472">Membrane</keyword>
<organism evidence="2 3">
    <name type="scientific">Aegilops tauschii subsp. strangulata</name>
    <name type="common">Goatgrass</name>
    <dbReference type="NCBI Taxonomy" id="200361"/>
    <lineage>
        <taxon>Eukaryota</taxon>
        <taxon>Viridiplantae</taxon>
        <taxon>Streptophyta</taxon>
        <taxon>Embryophyta</taxon>
        <taxon>Tracheophyta</taxon>
        <taxon>Spermatophyta</taxon>
        <taxon>Magnoliopsida</taxon>
        <taxon>Liliopsida</taxon>
        <taxon>Poales</taxon>
        <taxon>Poaceae</taxon>
        <taxon>BOP clade</taxon>
        <taxon>Pooideae</taxon>
        <taxon>Triticodae</taxon>
        <taxon>Triticeae</taxon>
        <taxon>Triticinae</taxon>
        <taxon>Aegilops</taxon>
    </lineage>
</organism>
<evidence type="ECO:0000313" key="2">
    <source>
        <dbReference type="EnsemblPlants" id="AET7Gv21167300.18"/>
    </source>
</evidence>
<reference evidence="2" key="3">
    <citation type="journal article" date="2017" name="Nature">
        <title>Genome sequence of the progenitor of the wheat D genome Aegilops tauschii.</title>
        <authorList>
            <person name="Luo M.C."/>
            <person name="Gu Y.Q."/>
            <person name="Puiu D."/>
            <person name="Wang H."/>
            <person name="Twardziok S.O."/>
            <person name="Deal K.R."/>
            <person name="Huo N."/>
            <person name="Zhu T."/>
            <person name="Wang L."/>
            <person name="Wang Y."/>
            <person name="McGuire P.E."/>
            <person name="Liu S."/>
            <person name="Long H."/>
            <person name="Ramasamy R.K."/>
            <person name="Rodriguez J.C."/>
            <person name="Van S.L."/>
            <person name="Yuan L."/>
            <person name="Wang Z."/>
            <person name="Xia Z."/>
            <person name="Xiao L."/>
            <person name="Anderson O.D."/>
            <person name="Ouyang S."/>
            <person name="Liang Y."/>
            <person name="Zimin A.V."/>
            <person name="Pertea G."/>
            <person name="Qi P."/>
            <person name="Bennetzen J.L."/>
            <person name="Dai X."/>
            <person name="Dawson M.W."/>
            <person name="Muller H.G."/>
            <person name="Kugler K."/>
            <person name="Rivarola-Duarte L."/>
            <person name="Spannagl M."/>
            <person name="Mayer K.F.X."/>
            <person name="Lu F.H."/>
            <person name="Bevan M.W."/>
            <person name="Leroy P."/>
            <person name="Li P."/>
            <person name="You F.M."/>
            <person name="Sun Q."/>
            <person name="Liu Z."/>
            <person name="Lyons E."/>
            <person name="Wicker T."/>
            <person name="Salzberg S.L."/>
            <person name="Devos K.M."/>
            <person name="Dvorak J."/>
        </authorList>
    </citation>
    <scope>NUCLEOTIDE SEQUENCE [LARGE SCALE GENOMIC DNA]</scope>
    <source>
        <strain evidence="2">cv. AL8/78</strain>
    </source>
</reference>
<name>A0A453SZI9_AEGTS</name>
<reference evidence="3" key="1">
    <citation type="journal article" date="2014" name="Science">
        <title>Ancient hybridizations among the ancestral genomes of bread wheat.</title>
        <authorList>
            <consortium name="International Wheat Genome Sequencing Consortium,"/>
            <person name="Marcussen T."/>
            <person name="Sandve S.R."/>
            <person name="Heier L."/>
            <person name="Spannagl M."/>
            <person name="Pfeifer M."/>
            <person name="Jakobsen K.S."/>
            <person name="Wulff B.B."/>
            <person name="Steuernagel B."/>
            <person name="Mayer K.F."/>
            <person name="Olsen O.A."/>
        </authorList>
    </citation>
    <scope>NUCLEOTIDE SEQUENCE [LARGE SCALE GENOMIC DNA]</scope>
    <source>
        <strain evidence="3">cv. AL8/78</strain>
    </source>
</reference>
<feature type="transmembrane region" description="Helical" evidence="1">
    <location>
        <begin position="33"/>
        <end position="56"/>
    </location>
</feature>
<dbReference type="Gramene" id="AET7Gv21167300.18">
    <property type="protein sequence ID" value="AET7Gv21167300.18"/>
    <property type="gene ID" value="AET7Gv21167300"/>
</dbReference>
<proteinExistence type="predicted"/>
<reference evidence="2" key="4">
    <citation type="submission" date="2019-03" db="UniProtKB">
        <authorList>
            <consortium name="EnsemblPlants"/>
        </authorList>
    </citation>
    <scope>IDENTIFICATION</scope>
</reference>
<keyword evidence="3" id="KW-1185">Reference proteome</keyword>
<dbReference type="Proteomes" id="UP000015105">
    <property type="component" value="Chromosome 7D"/>
</dbReference>
<dbReference type="AlphaFoldDB" id="A0A453SZI9"/>
<evidence type="ECO:0000313" key="3">
    <source>
        <dbReference type="Proteomes" id="UP000015105"/>
    </source>
</evidence>
<protein>
    <submittedName>
        <fullName evidence="2">Uncharacterized protein</fullName>
    </submittedName>
</protein>
<keyword evidence="1" id="KW-0812">Transmembrane</keyword>
<evidence type="ECO:0000256" key="1">
    <source>
        <dbReference type="SAM" id="Phobius"/>
    </source>
</evidence>
<sequence length="62" mass="7148">MVMLHQGFEGLWEIGAQLLGHSIGETPNVESPYLTFTLTWLGVRLLHIWFMLYCLLTNKKIS</sequence>
<dbReference type="EnsemblPlants" id="AET7Gv21167300.18">
    <property type="protein sequence ID" value="AET7Gv21167300.18"/>
    <property type="gene ID" value="AET7Gv21167300"/>
</dbReference>
<accession>A0A453SZI9</accession>
<keyword evidence="1" id="KW-1133">Transmembrane helix</keyword>
<dbReference type="EnsemblPlants" id="AET7Gv21167300.25">
    <property type="protein sequence ID" value="AET7Gv21167300.25"/>
    <property type="gene ID" value="AET7Gv21167300"/>
</dbReference>
<reference evidence="2" key="5">
    <citation type="journal article" date="2021" name="G3 (Bethesda)">
        <title>Aegilops tauschii genome assembly Aet v5.0 features greater sequence contiguity and improved annotation.</title>
        <authorList>
            <person name="Wang L."/>
            <person name="Zhu T."/>
            <person name="Rodriguez J.C."/>
            <person name="Deal K.R."/>
            <person name="Dubcovsky J."/>
            <person name="McGuire P.E."/>
            <person name="Lux T."/>
            <person name="Spannagl M."/>
            <person name="Mayer K.F.X."/>
            <person name="Baldrich P."/>
            <person name="Meyers B.C."/>
            <person name="Huo N."/>
            <person name="Gu Y.Q."/>
            <person name="Zhou H."/>
            <person name="Devos K.M."/>
            <person name="Bennetzen J.L."/>
            <person name="Unver T."/>
            <person name="Budak H."/>
            <person name="Gulick P.J."/>
            <person name="Galiba G."/>
            <person name="Kalapos B."/>
            <person name="Nelson D.R."/>
            <person name="Li P."/>
            <person name="You F.M."/>
            <person name="Luo M.C."/>
            <person name="Dvorak J."/>
        </authorList>
    </citation>
    <scope>NUCLEOTIDE SEQUENCE [LARGE SCALE GENOMIC DNA]</scope>
    <source>
        <strain evidence="2">cv. AL8/78</strain>
    </source>
</reference>
<dbReference type="Gramene" id="AET7Gv21167300.25">
    <property type="protein sequence ID" value="AET7Gv21167300.25"/>
    <property type="gene ID" value="AET7Gv21167300"/>
</dbReference>